<dbReference type="Pfam" id="PF01055">
    <property type="entry name" value="Glyco_hydro_31_2nd"/>
    <property type="match status" value="1"/>
</dbReference>
<dbReference type="SUPFAM" id="SSF51445">
    <property type="entry name" value="(Trans)glycosidases"/>
    <property type="match status" value="1"/>
</dbReference>
<evidence type="ECO:0000259" key="4">
    <source>
        <dbReference type="Pfam" id="PF17137"/>
    </source>
</evidence>
<dbReference type="SUPFAM" id="SSF51011">
    <property type="entry name" value="Glycosyl hydrolase domain"/>
    <property type="match status" value="1"/>
</dbReference>
<dbReference type="Pfam" id="PF21365">
    <property type="entry name" value="Glyco_hydro_31_3rd"/>
    <property type="match status" value="1"/>
</dbReference>
<comment type="similarity">
    <text evidence="1 2">Belongs to the glycosyl hydrolase 31 family.</text>
</comment>
<dbReference type="Gene3D" id="3.20.20.80">
    <property type="entry name" value="Glycosidases"/>
    <property type="match status" value="1"/>
</dbReference>
<name>A0ABP8GEW6_9SPHI</name>
<proteinExistence type="inferred from homology"/>
<evidence type="ECO:0000313" key="7">
    <source>
        <dbReference type="Proteomes" id="UP001500582"/>
    </source>
</evidence>
<evidence type="ECO:0000259" key="3">
    <source>
        <dbReference type="Pfam" id="PF01055"/>
    </source>
</evidence>
<dbReference type="InterPro" id="IPR048395">
    <property type="entry name" value="Glyco_hydro_31_C"/>
</dbReference>
<dbReference type="RefSeq" id="WP_345211298.1">
    <property type="nucleotide sequence ID" value="NZ_BAABFT010000005.1"/>
</dbReference>
<dbReference type="EMBL" id="BAABFT010000005">
    <property type="protein sequence ID" value="GAA4323091.1"/>
    <property type="molecule type" value="Genomic_DNA"/>
</dbReference>
<dbReference type="PANTHER" id="PTHR43863:SF2">
    <property type="entry name" value="MALTASE-GLUCOAMYLASE"/>
    <property type="match status" value="1"/>
</dbReference>
<dbReference type="Pfam" id="PF17137">
    <property type="entry name" value="DUF5110"/>
    <property type="match status" value="1"/>
</dbReference>
<feature type="domain" description="DUF5110" evidence="4">
    <location>
        <begin position="660"/>
        <end position="727"/>
    </location>
</feature>
<keyword evidence="2 6" id="KW-0378">Hydrolase</keyword>
<dbReference type="InterPro" id="IPR033403">
    <property type="entry name" value="DUF5110"/>
</dbReference>
<accession>A0ABP8GEW6</accession>
<dbReference type="PANTHER" id="PTHR43863">
    <property type="entry name" value="HYDROLASE, PUTATIVE (AFU_ORTHOLOGUE AFUA_1G03140)-RELATED"/>
    <property type="match status" value="1"/>
</dbReference>
<dbReference type="GO" id="GO:0016787">
    <property type="term" value="F:hydrolase activity"/>
    <property type="evidence" value="ECO:0007669"/>
    <property type="project" value="UniProtKB-KW"/>
</dbReference>
<organism evidence="6 7">
    <name type="scientific">Mucilaginibacter gynuensis</name>
    <dbReference type="NCBI Taxonomy" id="1302236"/>
    <lineage>
        <taxon>Bacteria</taxon>
        <taxon>Pseudomonadati</taxon>
        <taxon>Bacteroidota</taxon>
        <taxon>Sphingobacteriia</taxon>
        <taxon>Sphingobacteriales</taxon>
        <taxon>Sphingobacteriaceae</taxon>
        <taxon>Mucilaginibacter</taxon>
    </lineage>
</organism>
<reference evidence="7" key="1">
    <citation type="journal article" date="2019" name="Int. J. Syst. Evol. Microbiol.">
        <title>The Global Catalogue of Microorganisms (GCM) 10K type strain sequencing project: providing services to taxonomists for standard genome sequencing and annotation.</title>
        <authorList>
            <consortium name="The Broad Institute Genomics Platform"/>
            <consortium name="The Broad Institute Genome Sequencing Center for Infectious Disease"/>
            <person name="Wu L."/>
            <person name="Ma J."/>
        </authorList>
    </citation>
    <scope>NUCLEOTIDE SEQUENCE [LARGE SCALE GENOMIC DNA]</scope>
    <source>
        <strain evidence="7">JCM 17705</strain>
    </source>
</reference>
<dbReference type="InterPro" id="IPR013780">
    <property type="entry name" value="Glyco_hydro_b"/>
</dbReference>
<dbReference type="Proteomes" id="UP001500582">
    <property type="component" value="Unassembled WGS sequence"/>
</dbReference>
<dbReference type="Gene3D" id="2.60.40.1180">
    <property type="entry name" value="Golgi alpha-mannosidase II"/>
    <property type="match status" value="2"/>
</dbReference>
<feature type="domain" description="Glycoside hydrolase family 31 TIM barrel" evidence="3">
    <location>
        <begin position="228"/>
        <end position="544"/>
    </location>
</feature>
<dbReference type="InterPro" id="IPR000322">
    <property type="entry name" value="Glyco_hydro_31_TIM"/>
</dbReference>
<evidence type="ECO:0000313" key="6">
    <source>
        <dbReference type="EMBL" id="GAA4323091.1"/>
    </source>
</evidence>
<comment type="caution">
    <text evidence="6">The sequence shown here is derived from an EMBL/GenBank/DDBJ whole genome shotgun (WGS) entry which is preliminary data.</text>
</comment>
<evidence type="ECO:0000256" key="1">
    <source>
        <dbReference type="ARBA" id="ARBA00007806"/>
    </source>
</evidence>
<dbReference type="InterPro" id="IPR017853">
    <property type="entry name" value="GH"/>
</dbReference>
<evidence type="ECO:0000256" key="2">
    <source>
        <dbReference type="RuleBase" id="RU361185"/>
    </source>
</evidence>
<keyword evidence="7" id="KW-1185">Reference proteome</keyword>
<keyword evidence="2" id="KW-0326">Glycosidase</keyword>
<dbReference type="InterPro" id="IPR051816">
    <property type="entry name" value="Glycosyl_Hydrolase_31"/>
</dbReference>
<dbReference type="CDD" id="cd06595">
    <property type="entry name" value="GH31_u1"/>
    <property type="match status" value="1"/>
</dbReference>
<protein>
    <submittedName>
        <fullName evidence="6">Glycoside hydrolase family 31 protein</fullName>
    </submittedName>
</protein>
<feature type="domain" description="Glycosyl hydrolase family 31 C-terminal" evidence="5">
    <location>
        <begin position="552"/>
        <end position="642"/>
    </location>
</feature>
<gene>
    <name evidence="6" type="ORF">GCM10023149_23810</name>
</gene>
<evidence type="ECO:0000259" key="5">
    <source>
        <dbReference type="Pfam" id="PF21365"/>
    </source>
</evidence>
<sequence length="875" mass="100614">MFKLLKHFSGKKRLTLLLVVLQTQFTSAQQKPVPLANPKAIVQSGQARFTVLTPRLIRMEWTAQLPFIDNATFTVLNRNLPVPYFVSQINNGELVLKTAELELHYKVGSGKFTDQNLTITSLNKKYPFAWVPGTKQKGNLKGTYRTLDNFDGDYHIWDKKKMELEDGLLATDGWTVIDDSQRLLFDNSEWPWVAERPAKDYQDLYFMGYGRQYKKALQDFVQISGRVPLPPRYAFGYWWSRYWSYSDNEVRNVAENFEQHNLPLDVFVIDMDWHYTDSLRAKYDVFDQTKHWTGWSWNKRLFPNPGKTLSWMKSKELKVTLNLHPASGVAPFEEPYKAMAQTLNFDTTTKANIPYEGSNKRFMQALFGTILHPMEKMGVSFWWLDWQQWPNDKRIKNLNNTWWLNYVFFTDMERNGSTRPLLYHRWGGLGNHRYQLGFSGDAVISWKSLAFQPYFTSAASNVLYGYWSHDIGGHQFGPGSDQKLDPELYVRWMQYGALSPIFRTHSSKNANLNKEAWNFKGEYYDALKDAIRLRYELAPYIYTMARKTYDSGISLCRPLYYDYPEAAEAYENKSEYMFGDDLLIAPIVEPMKNGESDIKVWLPEGNDWFEWQTGTLLKGGQYVNRTFALDEYPIYVKAGAIVPAYPAVKNLEYQPAKTYIDVFPGADGSTSVYEDAGNSKNYAAEFATTKVISKHLPGRTQSVTIMARKGAYKGMPLSRSYTVRLVGAEMPQSITVNGKKLDYAAEQSAGKWNYNGKSLSVEISLPQAACAKPQEVLIAYSKTDIANVNTGLVKKFRELSKAVTGLKFKDADIILPEMAGRCEETNLRLQYYPGQFYQMLQYFNINYSNVPDAVNKATSKANADWFKEQLKSTGK</sequence>